<dbReference type="GO" id="GO:0008270">
    <property type="term" value="F:zinc ion binding"/>
    <property type="evidence" value="ECO:0007669"/>
    <property type="project" value="UniProtKB-KW"/>
</dbReference>
<evidence type="ECO:0000256" key="1">
    <source>
        <dbReference type="ARBA" id="ARBA00007269"/>
    </source>
</evidence>
<evidence type="ECO:0000256" key="6">
    <source>
        <dbReference type="PROSITE-ProRule" id="PRU00175"/>
    </source>
</evidence>
<comment type="caution">
    <text evidence="11">The sequence shown here is derived from an EMBL/GenBank/DDBJ whole genome shotgun (WGS) entry which is preliminary data.</text>
</comment>
<reference evidence="11 12" key="1">
    <citation type="journal article" date="2017" name="Nat. Ecol. Evol.">
        <title>Scallop genome provides insights into evolution of bilaterian karyotype and development.</title>
        <authorList>
            <person name="Wang S."/>
            <person name="Zhang J."/>
            <person name="Jiao W."/>
            <person name="Li J."/>
            <person name="Xun X."/>
            <person name="Sun Y."/>
            <person name="Guo X."/>
            <person name="Huan P."/>
            <person name="Dong B."/>
            <person name="Zhang L."/>
            <person name="Hu X."/>
            <person name="Sun X."/>
            <person name="Wang J."/>
            <person name="Zhao C."/>
            <person name="Wang Y."/>
            <person name="Wang D."/>
            <person name="Huang X."/>
            <person name="Wang R."/>
            <person name="Lv J."/>
            <person name="Li Y."/>
            <person name="Zhang Z."/>
            <person name="Liu B."/>
            <person name="Lu W."/>
            <person name="Hui Y."/>
            <person name="Liang J."/>
            <person name="Zhou Z."/>
            <person name="Hou R."/>
            <person name="Li X."/>
            <person name="Liu Y."/>
            <person name="Li H."/>
            <person name="Ning X."/>
            <person name="Lin Y."/>
            <person name="Zhao L."/>
            <person name="Xing Q."/>
            <person name="Dou J."/>
            <person name="Li Y."/>
            <person name="Mao J."/>
            <person name="Guo H."/>
            <person name="Dou H."/>
            <person name="Li T."/>
            <person name="Mu C."/>
            <person name="Jiang W."/>
            <person name="Fu Q."/>
            <person name="Fu X."/>
            <person name="Miao Y."/>
            <person name="Liu J."/>
            <person name="Yu Q."/>
            <person name="Li R."/>
            <person name="Liao H."/>
            <person name="Li X."/>
            <person name="Kong Y."/>
            <person name="Jiang Z."/>
            <person name="Chourrout D."/>
            <person name="Li R."/>
            <person name="Bao Z."/>
        </authorList>
    </citation>
    <scope>NUCLEOTIDE SEQUENCE [LARGE SCALE GENOMIC DNA]</scope>
    <source>
        <strain evidence="11 12">PY_sf001</strain>
    </source>
</reference>
<gene>
    <name evidence="11" type="ORF">KP79_PYT12875</name>
</gene>
<evidence type="ECO:0000256" key="3">
    <source>
        <dbReference type="ARBA" id="ARBA00022737"/>
    </source>
</evidence>
<keyword evidence="2" id="KW-0479">Metal-binding</keyword>
<evidence type="ECO:0000313" key="12">
    <source>
        <dbReference type="Proteomes" id="UP000242188"/>
    </source>
</evidence>
<dbReference type="GO" id="GO:0000977">
    <property type="term" value="F:RNA polymerase II transcription regulatory region sequence-specific DNA binding"/>
    <property type="evidence" value="ECO:0007669"/>
    <property type="project" value="TreeGrafter"/>
</dbReference>
<organism evidence="11 12">
    <name type="scientific">Mizuhopecten yessoensis</name>
    <name type="common">Japanese scallop</name>
    <name type="synonym">Patinopecten yessoensis</name>
    <dbReference type="NCBI Taxonomy" id="6573"/>
    <lineage>
        <taxon>Eukaryota</taxon>
        <taxon>Metazoa</taxon>
        <taxon>Spiralia</taxon>
        <taxon>Lophotrochozoa</taxon>
        <taxon>Mollusca</taxon>
        <taxon>Bivalvia</taxon>
        <taxon>Autobranchia</taxon>
        <taxon>Pteriomorphia</taxon>
        <taxon>Pectinida</taxon>
        <taxon>Pectinoidea</taxon>
        <taxon>Pectinidae</taxon>
        <taxon>Mizuhopecten</taxon>
    </lineage>
</organism>
<dbReference type="PANTHER" id="PTHR12360:SF1">
    <property type="entry name" value="NF-X1-TYPE ZINC FINGER PROTEIN NFXL1"/>
    <property type="match status" value="1"/>
</dbReference>
<dbReference type="AlphaFoldDB" id="A0A210QVZ6"/>
<dbReference type="OrthoDB" id="536399at2759"/>
<keyword evidence="12" id="KW-1185">Reference proteome</keyword>
<dbReference type="GO" id="GO:0000981">
    <property type="term" value="F:DNA-binding transcription factor activity, RNA polymerase II-specific"/>
    <property type="evidence" value="ECO:0007669"/>
    <property type="project" value="TreeGrafter"/>
</dbReference>
<dbReference type="STRING" id="6573.A0A210QVZ6"/>
<evidence type="ECO:0000259" key="10">
    <source>
        <dbReference type="PROSITE" id="PS50089"/>
    </source>
</evidence>
<keyword evidence="8" id="KW-0472">Membrane</keyword>
<keyword evidence="4 6" id="KW-0863">Zinc-finger</keyword>
<keyword evidence="5" id="KW-0862">Zinc</keyword>
<feature type="compositionally biased region" description="Basic residues" evidence="7">
    <location>
        <begin position="873"/>
        <end position="884"/>
    </location>
</feature>
<evidence type="ECO:0000256" key="2">
    <source>
        <dbReference type="ARBA" id="ARBA00022723"/>
    </source>
</evidence>
<dbReference type="EMBL" id="NEDP02001613">
    <property type="protein sequence ID" value="OWF52884.1"/>
    <property type="molecule type" value="Genomic_DNA"/>
</dbReference>
<dbReference type="CDD" id="cd06008">
    <property type="entry name" value="NF-X1-zinc-finger"/>
    <property type="match status" value="4"/>
</dbReference>
<dbReference type="CDD" id="cd16697">
    <property type="entry name" value="RING-CH-C4HC3_NFXL1"/>
    <property type="match status" value="1"/>
</dbReference>
<feature type="region of interest" description="Disordered" evidence="7">
    <location>
        <begin position="1"/>
        <end position="104"/>
    </location>
</feature>
<evidence type="ECO:0000256" key="5">
    <source>
        <dbReference type="ARBA" id="ARBA00022833"/>
    </source>
</evidence>
<feature type="compositionally biased region" description="Basic and acidic residues" evidence="7">
    <location>
        <begin position="83"/>
        <end position="96"/>
    </location>
</feature>
<sequence>MSEVPAYLRGRGRGRGNAPAPDGKGWGSQLWGGDNTGNNKIKGFGQRHSDTASNGLQDQKGDARGKKQDKSGKKGDSGAMKGDSIEEKGDGGEKFRQASVQHQQAIQQYLQDQPQSNDNDSSEDEDDIGNNILSSVFKSYSSSIGEDEKDINQAQEDLVYSFRSGVSACLVCIETIKKNEPIWNCKGCCAMFHMQCIQKWVKEGVYQHMYRSEEDHIPKDLPWYCPKCRLEYKPYECPTRYMCFCGREEDPKFDPWLVPHSCGQTCGRQLKPECGHTCLLLCHPGPCPPCPKTVKTRCYCGQQVPVVKRCSAKTWACGQPCGQTLTCGHHKCQQPCHAGDCAPCPKTSEQKCQCGKSSSVRPCATPKWQCAQACGKRLSCGSHVCERSCHSETCGSCPRAGARTCPCEKTEYMLPCTEDVPTCGDTCGKLLDCGIHECSQRCHVGPCGTCRQMIKKKCRCGQKQKEIPCCKEYLCDTKCSTTRDCGRHQCKRKCCDGNCPFCEQTCGKLLGCKNHKCSSRCHKGACYPCPLTVEITCFCKTTRITVPCGREKFTRPPRCKQACRLPPKCHHPEQIPHRCHFGDCPPCRLMCAKVHQCGHICPVGCHTAVRVKVKDNVQRAGPWEGRPTVRDEIVDKVCPPCLVPIPVTCLGGHETCNIPCFKAKPDSCMRNCGRQMSCGNHTCSLSCHLVRGAPDNVQAGETCEVCESHCLKPRPQGCTHACSLLKCHSGDCPPCQQMNRTRCHCELTVQHINCDRWLNADQATKDSMKSCKGECPKNMPCGHACGTTCHAGPCPRIGLCEKKITMRCKCRNRKQELMCKMVPDRQVKLECTEACQKEKERKKKGEEEKEKSKLEEERLKNQAEIEEYERKMKGGKKRKPRKQHEVKVQQSFIQKYSKYLAISVVVGVLAVFAYHLFQM</sequence>
<keyword evidence="3" id="KW-0677">Repeat</keyword>
<evidence type="ECO:0000259" key="9">
    <source>
        <dbReference type="PROSITE" id="PS50016"/>
    </source>
</evidence>
<dbReference type="Proteomes" id="UP000242188">
    <property type="component" value="Unassembled WGS sequence"/>
</dbReference>
<comment type="similarity">
    <text evidence="1">Belongs to the NFX1 family.</text>
</comment>
<dbReference type="SUPFAM" id="SSF57850">
    <property type="entry name" value="RING/U-box"/>
    <property type="match status" value="1"/>
</dbReference>
<dbReference type="InterPro" id="IPR019787">
    <property type="entry name" value="Znf_PHD-finger"/>
</dbReference>
<keyword evidence="8" id="KW-0812">Transmembrane</keyword>
<dbReference type="GO" id="GO:0005634">
    <property type="term" value="C:nucleus"/>
    <property type="evidence" value="ECO:0007669"/>
    <property type="project" value="InterPro"/>
</dbReference>
<dbReference type="PROSITE" id="PS50016">
    <property type="entry name" value="ZF_PHD_2"/>
    <property type="match status" value="1"/>
</dbReference>
<name>A0A210QVZ6_MIZYE</name>
<dbReference type="PROSITE" id="PS50089">
    <property type="entry name" value="ZF_RING_2"/>
    <property type="match status" value="1"/>
</dbReference>
<dbReference type="InterPro" id="IPR034078">
    <property type="entry name" value="NFX1_fam"/>
</dbReference>
<accession>A0A210QVZ6</accession>
<evidence type="ECO:0000256" key="8">
    <source>
        <dbReference type="SAM" id="Phobius"/>
    </source>
</evidence>
<evidence type="ECO:0000256" key="4">
    <source>
        <dbReference type="ARBA" id="ARBA00022771"/>
    </source>
</evidence>
<keyword evidence="8" id="KW-1133">Transmembrane helix</keyword>
<dbReference type="SMART" id="SM00438">
    <property type="entry name" value="ZnF_NFX"/>
    <property type="match status" value="10"/>
</dbReference>
<feature type="region of interest" description="Disordered" evidence="7">
    <location>
        <begin position="865"/>
        <end position="885"/>
    </location>
</feature>
<dbReference type="Pfam" id="PF01422">
    <property type="entry name" value="zf-NF-X1"/>
    <property type="match status" value="10"/>
</dbReference>
<evidence type="ECO:0000256" key="7">
    <source>
        <dbReference type="SAM" id="MobiDB-lite"/>
    </source>
</evidence>
<evidence type="ECO:0000313" key="11">
    <source>
        <dbReference type="EMBL" id="OWF52884.1"/>
    </source>
</evidence>
<proteinExistence type="inferred from homology"/>
<feature type="domain" description="RING-type" evidence="10">
    <location>
        <begin position="169"/>
        <end position="229"/>
    </location>
</feature>
<dbReference type="InterPro" id="IPR000967">
    <property type="entry name" value="Znf_NFX1"/>
</dbReference>
<dbReference type="PANTHER" id="PTHR12360">
    <property type="entry name" value="NUCLEAR TRANSCRIPTION FACTOR, X-BOX BINDING 1 NFX1"/>
    <property type="match status" value="1"/>
</dbReference>
<feature type="domain" description="PHD-type" evidence="9">
    <location>
        <begin position="166"/>
        <end position="231"/>
    </location>
</feature>
<feature type="transmembrane region" description="Helical" evidence="8">
    <location>
        <begin position="899"/>
        <end position="917"/>
    </location>
</feature>
<dbReference type="InterPro" id="IPR001841">
    <property type="entry name" value="Znf_RING"/>
</dbReference>
<protein>
    <submittedName>
        <fullName evidence="11">NF-X1-type zinc finger protein NFXL1</fullName>
    </submittedName>
</protein>
<feature type="compositionally biased region" description="Basic and acidic residues" evidence="7">
    <location>
        <begin position="59"/>
        <end position="76"/>
    </location>
</feature>